<dbReference type="PRINTS" id="PR00423">
    <property type="entry name" value="CELLDVISFTSZ"/>
</dbReference>
<dbReference type="InterPro" id="IPR008280">
    <property type="entry name" value="Tub_FtsZ_C"/>
</dbReference>
<dbReference type="InterPro" id="IPR018316">
    <property type="entry name" value="Tubulin/FtsZ_2-layer-sand-dom"/>
</dbReference>
<dbReference type="SUPFAM" id="SSF52490">
    <property type="entry name" value="Tubulin nucleotide-binding domain-like"/>
    <property type="match status" value="1"/>
</dbReference>
<dbReference type="GO" id="GO:0005737">
    <property type="term" value="C:cytoplasm"/>
    <property type="evidence" value="ECO:0007669"/>
    <property type="project" value="TreeGrafter"/>
</dbReference>
<dbReference type="InterPro" id="IPR045061">
    <property type="entry name" value="FtsZ/CetZ"/>
</dbReference>
<gene>
    <name evidence="7" type="ORF">I6G90_17975</name>
</gene>
<keyword evidence="7" id="KW-0132">Cell division</keyword>
<dbReference type="Pfam" id="PF00091">
    <property type="entry name" value="Tubulin"/>
    <property type="match status" value="1"/>
</dbReference>
<dbReference type="InterPro" id="IPR003008">
    <property type="entry name" value="Tubulin_FtsZ_GTPase"/>
</dbReference>
<accession>A0A7T2PEI2</accession>
<sequence>MFEFLDAPEEYVSPVVLGIGSVGCKIVDDIFKSNDLEEADIKKIYIHSSLEIINRHTKNQGESILIREHVHFIDEEIEKAIEGSNVVFLVSGLGGETGSQVSPYIAKIAKRLGILCIGLFSFPFSFEGRSKILHSQKAYLSLLEHTDSLVCIENDRFLESNLKNNSLSKTSDLFYDSNNHFRAVIKGMIDLVTRPGLINVDLDDVKTIIRNMGLSTVGYSFQDGEERAELAVRKLLESPALQSHDISKAKGILVNITAGMDMTIEEFEIVGNVIREFANKNATIVMGTVIEPELSDKMSVTIIVTGLPELPIDKTIAKDDFDIVKLSKSITFEPHQASAGLSILSYFNEFLHQKYSGVEAKVSIEQLGHKVLLIVETPSGNVEKIEKSLSEFGLAVIGEKSPNDILESSHHVEKMKMKLEMAAMELKFSNQIIMIYKEENDDYKTRVNSLENQMKSLQQVICQSLTKNQDNIAMQMSSYSQLPQELLSLLRNNMNNEISTESYQNIKNEIEKHVTDDQTAITLKTLAENVFYGVAGNSMYQLITTVLSSLPK</sequence>
<keyword evidence="7" id="KW-0131">Cell cycle</keyword>
<dbReference type="InterPro" id="IPR036525">
    <property type="entry name" value="Tubulin/FtsZ_GTPase_sf"/>
</dbReference>
<dbReference type="EMBL" id="CP065745">
    <property type="protein sequence ID" value="QPR54288.1"/>
    <property type="molecule type" value="Genomic_DNA"/>
</dbReference>
<dbReference type="GO" id="GO:0051301">
    <property type="term" value="P:cell division"/>
    <property type="evidence" value="ECO:0007669"/>
    <property type="project" value="UniProtKB-KW"/>
</dbReference>
<name>A0A7T2PEI2_9GAMM</name>
<dbReference type="Gene3D" id="3.40.50.1440">
    <property type="entry name" value="Tubulin/FtsZ, GTPase domain"/>
    <property type="match status" value="1"/>
</dbReference>
<dbReference type="GeneID" id="60787536"/>
<keyword evidence="2" id="KW-0547">Nucleotide-binding</keyword>
<evidence type="ECO:0000313" key="7">
    <source>
        <dbReference type="EMBL" id="QPR54288.1"/>
    </source>
</evidence>
<feature type="domain" description="Tubulin/FtsZ GTPase" evidence="5">
    <location>
        <begin position="13"/>
        <end position="196"/>
    </location>
</feature>
<evidence type="ECO:0000256" key="2">
    <source>
        <dbReference type="ARBA" id="ARBA00022741"/>
    </source>
</evidence>
<evidence type="ECO:0000256" key="3">
    <source>
        <dbReference type="ARBA" id="ARBA00023134"/>
    </source>
</evidence>
<dbReference type="InterPro" id="IPR000158">
    <property type="entry name" value="Cell_div_FtsZ"/>
</dbReference>
<dbReference type="SUPFAM" id="SSF55307">
    <property type="entry name" value="Tubulin C-terminal domain-like"/>
    <property type="match status" value="1"/>
</dbReference>
<feature type="domain" description="Tubulin/FtsZ 2-layer sandwich" evidence="6">
    <location>
        <begin position="198"/>
        <end position="316"/>
    </location>
</feature>
<dbReference type="SMART" id="SM00864">
    <property type="entry name" value="Tubulin"/>
    <property type="match status" value="1"/>
</dbReference>
<evidence type="ECO:0000259" key="5">
    <source>
        <dbReference type="SMART" id="SM00864"/>
    </source>
</evidence>
<dbReference type="CDD" id="cd02201">
    <property type="entry name" value="FtsZ_type1"/>
    <property type="match status" value="1"/>
</dbReference>
<comment type="similarity">
    <text evidence="1">Belongs to the FtsZ family.</text>
</comment>
<dbReference type="Proteomes" id="UP000595101">
    <property type="component" value="Chromosome"/>
</dbReference>
<dbReference type="KEGG" id="aall:I6G90_17975"/>
<keyword evidence="3" id="KW-0342">GTP-binding</keyword>
<organism evidence="7 8">
    <name type="scientific">Aeromonas allosaccharophila</name>
    <dbReference type="NCBI Taxonomy" id="656"/>
    <lineage>
        <taxon>Bacteria</taxon>
        <taxon>Pseudomonadati</taxon>
        <taxon>Pseudomonadota</taxon>
        <taxon>Gammaproteobacteria</taxon>
        <taxon>Aeromonadales</taxon>
        <taxon>Aeromonadaceae</taxon>
        <taxon>Aeromonas</taxon>
    </lineage>
</organism>
<reference evidence="7 8" key="1">
    <citation type="submission" date="2020-12" db="EMBL/GenBank/DDBJ databases">
        <title>FDA dAtabase for Regulatory Grade micrObial Sequences (FDA-ARGOS): Supporting development and validation of Infectious Disease Dx tests.</title>
        <authorList>
            <person name="Sproer C."/>
            <person name="Gronow S."/>
            <person name="Severitt S."/>
            <person name="Schroder I."/>
            <person name="Tallon L."/>
            <person name="Sadzewicz L."/>
            <person name="Zhao X."/>
            <person name="Boylan J."/>
            <person name="Ott S."/>
            <person name="Bowen H."/>
            <person name="Vavikolanu K."/>
            <person name="Mehta A."/>
            <person name="Aluvathingal J."/>
            <person name="Nadendla S."/>
            <person name="Lowell S."/>
            <person name="Myers T."/>
            <person name="Yan Y."/>
            <person name="Sichtig H."/>
        </authorList>
    </citation>
    <scope>NUCLEOTIDE SEQUENCE [LARGE SCALE GENOMIC DNA]</scope>
    <source>
        <strain evidence="7 8">FDAARGOS_933</strain>
    </source>
</reference>
<keyword evidence="4" id="KW-0175">Coiled coil</keyword>
<proteinExistence type="inferred from homology"/>
<dbReference type="GO" id="GO:0005525">
    <property type="term" value="F:GTP binding"/>
    <property type="evidence" value="ECO:0007669"/>
    <property type="project" value="UniProtKB-KW"/>
</dbReference>
<dbReference type="SMART" id="SM00865">
    <property type="entry name" value="Tubulin_C"/>
    <property type="match status" value="1"/>
</dbReference>
<dbReference type="GO" id="GO:0032153">
    <property type="term" value="C:cell division site"/>
    <property type="evidence" value="ECO:0007669"/>
    <property type="project" value="TreeGrafter"/>
</dbReference>
<dbReference type="PANTHER" id="PTHR30314">
    <property type="entry name" value="CELL DIVISION PROTEIN FTSZ-RELATED"/>
    <property type="match status" value="1"/>
</dbReference>
<feature type="coiled-coil region" evidence="4">
    <location>
        <begin position="433"/>
        <end position="460"/>
    </location>
</feature>
<evidence type="ECO:0000256" key="4">
    <source>
        <dbReference type="SAM" id="Coils"/>
    </source>
</evidence>
<dbReference type="PANTHER" id="PTHR30314:SF3">
    <property type="entry name" value="MITOCHONDRIAL DIVISION PROTEIN FSZA"/>
    <property type="match status" value="1"/>
</dbReference>
<evidence type="ECO:0000313" key="8">
    <source>
        <dbReference type="Proteomes" id="UP000595101"/>
    </source>
</evidence>
<dbReference type="GO" id="GO:0003924">
    <property type="term" value="F:GTPase activity"/>
    <property type="evidence" value="ECO:0007669"/>
    <property type="project" value="InterPro"/>
</dbReference>
<dbReference type="RefSeq" id="WP_197928563.1">
    <property type="nucleotide sequence ID" value="NZ_CP065745.1"/>
</dbReference>
<protein>
    <submittedName>
        <fullName evidence="7">Cell division FtsZ family protein</fullName>
    </submittedName>
</protein>
<evidence type="ECO:0000256" key="1">
    <source>
        <dbReference type="ARBA" id="ARBA00009690"/>
    </source>
</evidence>
<dbReference type="AlphaFoldDB" id="A0A7T2PEI2"/>
<dbReference type="Pfam" id="PF12327">
    <property type="entry name" value="FtsZ_C"/>
    <property type="match status" value="1"/>
</dbReference>
<evidence type="ECO:0000259" key="6">
    <source>
        <dbReference type="SMART" id="SM00865"/>
    </source>
</evidence>
<dbReference type="InterPro" id="IPR024757">
    <property type="entry name" value="FtsZ_C"/>
</dbReference>